<sequence length="269" mass="29174">MVLAGPVEPRENRKKADGHRKADKADRSGRRATALRLALMAVPLAFFAVFFAYPVAAIVTRGLRVGGRWRFGRIAEVVTDPATLDVLWFTCWQAVASTALTLAVALPGAYVFARFDFPGKGMLRAVVTVPFVLPTVVAGSAFLALLGRGGLLDELWAMRLDTSVWAILLAHVFFNYAVVVRTVGGLWAQLDPRQEEAARVLGASRLSAWRLVTLPALAPAVAAAALMVFLFTFTSFGVIQILGGPATPPWRWRSTGRPRSCSTSPRPRC</sequence>
<feature type="transmembrane region" description="Helical" evidence="7">
    <location>
        <begin position="86"/>
        <end position="113"/>
    </location>
</feature>
<dbReference type="AlphaFoldDB" id="A0A4D4L759"/>
<evidence type="ECO:0000259" key="9">
    <source>
        <dbReference type="PROSITE" id="PS50928"/>
    </source>
</evidence>
<proteinExistence type="inferred from homology"/>
<dbReference type="Gene3D" id="1.10.3720.10">
    <property type="entry name" value="MetI-like"/>
    <property type="match status" value="1"/>
</dbReference>
<keyword evidence="2 7" id="KW-0813">Transport</keyword>
<accession>A0A4D4L759</accession>
<dbReference type="EMBL" id="BJHW01000001">
    <property type="protein sequence ID" value="GDY57012.1"/>
    <property type="molecule type" value="Genomic_DNA"/>
</dbReference>
<dbReference type="GO" id="GO:0055085">
    <property type="term" value="P:transmembrane transport"/>
    <property type="evidence" value="ECO:0007669"/>
    <property type="project" value="InterPro"/>
</dbReference>
<keyword evidence="4 7" id="KW-0812">Transmembrane</keyword>
<feature type="region of interest" description="Disordered" evidence="8">
    <location>
        <begin position="1"/>
        <end position="27"/>
    </location>
</feature>
<dbReference type="CDD" id="cd06261">
    <property type="entry name" value="TM_PBP2"/>
    <property type="match status" value="1"/>
</dbReference>
<protein>
    <recommendedName>
        <fullName evidence="9">ABC transmembrane type-1 domain-containing protein</fullName>
    </recommendedName>
</protein>
<reference evidence="10 11" key="1">
    <citation type="journal article" date="2020" name="Int. J. Syst. Evol. Microbiol.">
        <title>Reclassification of Streptomyces castelarensis and Streptomyces sporoclivatus as later heterotypic synonyms of Streptomyces antimycoticus.</title>
        <authorList>
            <person name="Komaki H."/>
            <person name="Tamura T."/>
        </authorList>
    </citation>
    <scope>NUCLEOTIDE SEQUENCE [LARGE SCALE GENOMIC DNA]</scope>
    <source>
        <strain evidence="10 11">NBRC 13459</strain>
    </source>
</reference>
<evidence type="ECO:0000256" key="8">
    <source>
        <dbReference type="SAM" id="MobiDB-lite"/>
    </source>
</evidence>
<keyword evidence="11" id="KW-1185">Reference proteome</keyword>
<evidence type="ECO:0000313" key="11">
    <source>
        <dbReference type="Proteomes" id="UP000301309"/>
    </source>
</evidence>
<evidence type="ECO:0000256" key="5">
    <source>
        <dbReference type="ARBA" id="ARBA00022989"/>
    </source>
</evidence>
<evidence type="ECO:0000256" key="6">
    <source>
        <dbReference type="ARBA" id="ARBA00023136"/>
    </source>
</evidence>
<keyword evidence="3" id="KW-1003">Cell membrane</keyword>
<keyword evidence="5 7" id="KW-1133">Transmembrane helix</keyword>
<evidence type="ECO:0000256" key="7">
    <source>
        <dbReference type="RuleBase" id="RU363032"/>
    </source>
</evidence>
<feature type="transmembrane region" description="Helical" evidence="7">
    <location>
        <begin position="125"/>
        <end position="145"/>
    </location>
</feature>
<feature type="domain" description="ABC transmembrane type-1" evidence="9">
    <location>
        <begin position="87"/>
        <end position="269"/>
    </location>
</feature>
<comment type="caution">
    <text evidence="10">The sequence shown here is derived from an EMBL/GenBank/DDBJ whole genome shotgun (WGS) entry which is preliminary data.</text>
</comment>
<dbReference type="PANTHER" id="PTHR30183:SF3">
    <property type="entry name" value="MOLYBDENUM TRANSPORT SYSTEM PERMEASE PROTEIN MODB"/>
    <property type="match status" value="1"/>
</dbReference>
<dbReference type="InterPro" id="IPR000515">
    <property type="entry name" value="MetI-like"/>
</dbReference>
<dbReference type="PROSITE" id="PS50928">
    <property type="entry name" value="ABC_TM1"/>
    <property type="match status" value="1"/>
</dbReference>
<keyword evidence="6 7" id="KW-0472">Membrane</keyword>
<dbReference type="Pfam" id="PF00528">
    <property type="entry name" value="BPD_transp_1"/>
    <property type="match status" value="1"/>
</dbReference>
<feature type="transmembrane region" description="Helical" evidence="7">
    <location>
        <begin position="37"/>
        <end position="59"/>
    </location>
</feature>
<dbReference type="Proteomes" id="UP000301309">
    <property type="component" value="Unassembled WGS sequence"/>
</dbReference>
<comment type="subcellular location">
    <subcellularLocation>
        <location evidence="1 7">Cell membrane</location>
        <topology evidence="1 7">Multi-pass membrane protein</topology>
    </subcellularLocation>
</comment>
<dbReference type="PANTHER" id="PTHR30183">
    <property type="entry name" value="MOLYBDENUM TRANSPORT SYSTEM PERMEASE PROTEIN MODB"/>
    <property type="match status" value="1"/>
</dbReference>
<feature type="transmembrane region" description="Helical" evidence="7">
    <location>
        <begin position="209"/>
        <end position="242"/>
    </location>
</feature>
<feature type="transmembrane region" description="Helical" evidence="7">
    <location>
        <begin position="165"/>
        <end position="188"/>
    </location>
</feature>
<gene>
    <name evidence="10" type="ORF">SVIO_076350</name>
</gene>
<evidence type="ECO:0000313" key="10">
    <source>
        <dbReference type="EMBL" id="GDY57012.1"/>
    </source>
</evidence>
<dbReference type="GO" id="GO:0005886">
    <property type="term" value="C:plasma membrane"/>
    <property type="evidence" value="ECO:0007669"/>
    <property type="project" value="UniProtKB-SubCell"/>
</dbReference>
<name>A0A4D4L759_STRVO</name>
<evidence type="ECO:0000256" key="4">
    <source>
        <dbReference type="ARBA" id="ARBA00022692"/>
    </source>
</evidence>
<evidence type="ECO:0000256" key="3">
    <source>
        <dbReference type="ARBA" id="ARBA00022475"/>
    </source>
</evidence>
<evidence type="ECO:0000256" key="2">
    <source>
        <dbReference type="ARBA" id="ARBA00022448"/>
    </source>
</evidence>
<dbReference type="SUPFAM" id="SSF161098">
    <property type="entry name" value="MetI-like"/>
    <property type="match status" value="1"/>
</dbReference>
<organism evidence="10 11">
    <name type="scientific">Streptomyces violaceusniger</name>
    <dbReference type="NCBI Taxonomy" id="68280"/>
    <lineage>
        <taxon>Bacteria</taxon>
        <taxon>Bacillati</taxon>
        <taxon>Actinomycetota</taxon>
        <taxon>Actinomycetes</taxon>
        <taxon>Kitasatosporales</taxon>
        <taxon>Streptomycetaceae</taxon>
        <taxon>Streptomyces</taxon>
        <taxon>Streptomyces violaceusniger group</taxon>
    </lineage>
</organism>
<dbReference type="InterPro" id="IPR035906">
    <property type="entry name" value="MetI-like_sf"/>
</dbReference>
<evidence type="ECO:0000256" key="1">
    <source>
        <dbReference type="ARBA" id="ARBA00004651"/>
    </source>
</evidence>
<feature type="compositionally biased region" description="Basic and acidic residues" evidence="8">
    <location>
        <begin position="8"/>
        <end position="27"/>
    </location>
</feature>
<comment type="similarity">
    <text evidence="7">Belongs to the binding-protein-dependent transport system permease family.</text>
</comment>